<dbReference type="Proteomes" id="UP000028681">
    <property type="component" value="Chromosome"/>
</dbReference>
<evidence type="ECO:0000313" key="2">
    <source>
        <dbReference type="Proteomes" id="UP000028681"/>
    </source>
</evidence>
<gene>
    <name evidence="1" type="ORF">ETEE_3602</name>
</gene>
<accession>A0A076LTN0</accession>
<dbReference type="AlphaFoldDB" id="A0A076LTN0"/>
<sequence>MLTSTVRQFSGKYSNTDIFTWLSKTVVRQKEISKTICSKGFIFVNEPIHDNMLRIMRLHDYSHNPAFLLKLKIKNSNCDY</sequence>
<name>A0A076LTN0_9GAMM</name>
<proteinExistence type="predicted"/>
<dbReference type="HOGENOM" id="CLU_2584162_0_0_6"/>
<evidence type="ECO:0000313" key="1">
    <source>
        <dbReference type="EMBL" id="AIJ10022.1"/>
    </source>
</evidence>
<dbReference type="EMBL" id="CP006664">
    <property type="protein sequence ID" value="AIJ10022.1"/>
    <property type="molecule type" value="Genomic_DNA"/>
</dbReference>
<reference evidence="1 2" key="1">
    <citation type="journal article" date="2012" name="PLoS ONE">
        <title>Edwardsiella comparative phylogenomics reveal the new intra/inter-species taxonomic relationships, virulence evolution and niche adaptation mechanisms.</title>
        <authorList>
            <person name="Yang M."/>
            <person name="Lv Y."/>
            <person name="Xiao J."/>
            <person name="Wu H."/>
            <person name="Zheng H."/>
            <person name="Liu Q."/>
            <person name="Zhang Y."/>
            <person name="Wang Q."/>
        </authorList>
    </citation>
    <scope>NUCLEOTIDE SEQUENCE [LARGE SCALE GENOMIC DNA]</scope>
    <source>
        <strain evidence="2">080813</strain>
    </source>
</reference>
<dbReference type="KEGG" id="ete:ETEE_3602"/>
<protein>
    <submittedName>
        <fullName evidence="1">Uncharacterized protein</fullName>
    </submittedName>
</protein>
<organism evidence="1 2">
    <name type="scientific">Edwardsiella anguillarum ET080813</name>
    <dbReference type="NCBI Taxonomy" id="667120"/>
    <lineage>
        <taxon>Bacteria</taxon>
        <taxon>Pseudomonadati</taxon>
        <taxon>Pseudomonadota</taxon>
        <taxon>Gammaproteobacteria</taxon>
        <taxon>Enterobacterales</taxon>
        <taxon>Hafniaceae</taxon>
        <taxon>Edwardsiella</taxon>
    </lineage>
</organism>